<dbReference type="GO" id="GO:0007165">
    <property type="term" value="P:signal transduction"/>
    <property type="evidence" value="ECO:0007669"/>
    <property type="project" value="UniProtKB-KW"/>
</dbReference>
<keyword evidence="10" id="KW-1185">Reference proteome</keyword>
<dbReference type="Proteomes" id="UP001168821">
    <property type="component" value="Unassembled WGS sequence"/>
</dbReference>
<keyword evidence="3 8" id="KW-0812">Transmembrane</keyword>
<feature type="transmembrane region" description="Helical" evidence="8">
    <location>
        <begin position="165"/>
        <end position="185"/>
    </location>
</feature>
<dbReference type="GO" id="GO:0050909">
    <property type="term" value="P:sensory perception of taste"/>
    <property type="evidence" value="ECO:0007669"/>
    <property type="project" value="InterPro"/>
</dbReference>
<feature type="transmembrane region" description="Helical" evidence="8">
    <location>
        <begin position="6"/>
        <end position="27"/>
    </location>
</feature>
<evidence type="ECO:0000256" key="6">
    <source>
        <dbReference type="ARBA" id="ARBA00023170"/>
    </source>
</evidence>
<dbReference type="PANTHER" id="PTHR21143">
    <property type="entry name" value="INVERTEBRATE GUSTATORY RECEPTOR"/>
    <property type="match status" value="1"/>
</dbReference>
<comment type="subcellular location">
    <subcellularLocation>
        <location evidence="1 8">Cell membrane</location>
        <topology evidence="1 8">Multi-pass membrane protein</topology>
    </subcellularLocation>
</comment>
<evidence type="ECO:0000313" key="9">
    <source>
        <dbReference type="EMBL" id="KAJ3640601.1"/>
    </source>
</evidence>
<protein>
    <recommendedName>
        <fullName evidence="8">Gustatory receptor</fullName>
    </recommendedName>
</protein>
<dbReference type="GO" id="GO:0030425">
    <property type="term" value="C:dendrite"/>
    <property type="evidence" value="ECO:0007669"/>
    <property type="project" value="TreeGrafter"/>
</dbReference>
<dbReference type="Pfam" id="PF08395">
    <property type="entry name" value="7tm_7"/>
    <property type="match status" value="1"/>
</dbReference>
<dbReference type="GO" id="GO:0043025">
    <property type="term" value="C:neuronal cell body"/>
    <property type="evidence" value="ECO:0007669"/>
    <property type="project" value="TreeGrafter"/>
</dbReference>
<proteinExistence type="inferred from homology"/>
<comment type="similarity">
    <text evidence="8">Belongs to the insect chemoreceptor superfamily. Gustatory receptor (GR) family.</text>
</comment>
<evidence type="ECO:0000256" key="3">
    <source>
        <dbReference type="ARBA" id="ARBA00022692"/>
    </source>
</evidence>
<dbReference type="GO" id="GO:0030424">
    <property type="term" value="C:axon"/>
    <property type="evidence" value="ECO:0007669"/>
    <property type="project" value="TreeGrafter"/>
</dbReference>
<evidence type="ECO:0000256" key="1">
    <source>
        <dbReference type="ARBA" id="ARBA00004651"/>
    </source>
</evidence>
<evidence type="ECO:0000313" key="10">
    <source>
        <dbReference type="Proteomes" id="UP001168821"/>
    </source>
</evidence>
<sequence length="356" mass="41274">MKARTLVQVLAPIILLSKIFGMQPYIVRKKRLRVSLIRLIYTTACLSIYLWHVYLSLRRANNVGKMSSMMVKSFGWTLLIFVIVLTGRDVFAKILQASDKLVKVDMTLARFRQKDLLECNYQHRRYLLVLILINGVYNLISEIFVKLTGRHGAVDFFVNFTYPRIVISVVNVKFFLLMIIIKSRFKIINDVLKDKVGFVELVETHKTLRHITNTLNSAFSLYLLLLLTQSFLMTLVDLHSTLYMILFQSFVAKFQTIFITIKNCFIYCFDLCFLTTISSNLCSEANLTRNCVLGLELDINNEKSRNQIVASVLRLMNYKLEIKACRLFVIDKAFLFTIFGGVCSYVFIMLQMDMQS</sequence>
<comment type="function">
    <text evidence="8">Gustatory receptor which mediates acceptance or avoidance behavior, depending on its substrates.</text>
</comment>
<dbReference type="EMBL" id="JALNTZ010000009">
    <property type="protein sequence ID" value="KAJ3640601.1"/>
    <property type="molecule type" value="Genomic_DNA"/>
</dbReference>
<dbReference type="GO" id="GO:0005886">
    <property type="term" value="C:plasma membrane"/>
    <property type="evidence" value="ECO:0007669"/>
    <property type="project" value="UniProtKB-SubCell"/>
</dbReference>
<feature type="transmembrane region" description="Helical" evidence="8">
    <location>
        <begin position="215"/>
        <end position="236"/>
    </location>
</feature>
<keyword evidence="7 8" id="KW-0807">Transducer</keyword>
<evidence type="ECO:0000256" key="5">
    <source>
        <dbReference type="ARBA" id="ARBA00023136"/>
    </source>
</evidence>
<evidence type="ECO:0000256" key="7">
    <source>
        <dbReference type="ARBA" id="ARBA00023224"/>
    </source>
</evidence>
<keyword evidence="4 8" id="KW-1133">Transmembrane helix</keyword>
<reference evidence="9" key="1">
    <citation type="journal article" date="2023" name="G3 (Bethesda)">
        <title>Whole genome assemblies of Zophobas morio and Tenebrio molitor.</title>
        <authorList>
            <person name="Kaur S."/>
            <person name="Stinson S.A."/>
            <person name="diCenzo G.C."/>
        </authorList>
    </citation>
    <scope>NUCLEOTIDE SEQUENCE</scope>
    <source>
        <strain evidence="9">QUZm001</strain>
    </source>
</reference>
<keyword evidence="2 8" id="KW-1003">Cell membrane</keyword>
<feature type="transmembrane region" description="Helical" evidence="8">
    <location>
        <begin position="36"/>
        <end position="54"/>
    </location>
</feature>
<dbReference type="GO" id="GO:0007635">
    <property type="term" value="P:chemosensory behavior"/>
    <property type="evidence" value="ECO:0007669"/>
    <property type="project" value="TreeGrafter"/>
</dbReference>
<accession>A0AA38HPC5</accession>
<keyword evidence="5 8" id="KW-0472">Membrane</keyword>
<name>A0AA38HPC5_9CUCU</name>
<keyword evidence="6 8" id="KW-0675">Receptor</keyword>
<dbReference type="PANTHER" id="PTHR21143:SF104">
    <property type="entry name" value="GUSTATORY RECEPTOR 8A-RELATED"/>
    <property type="match status" value="1"/>
</dbReference>
<gene>
    <name evidence="9" type="ORF">Zmor_027155</name>
</gene>
<dbReference type="GO" id="GO:0008049">
    <property type="term" value="P:male courtship behavior"/>
    <property type="evidence" value="ECO:0007669"/>
    <property type="project" value="TreeGrafter"/>
</dbReference>
<comment type="caution">
    <text evidence="9">The sequence shown here is derived from an EMBL/GenBank/DDBJ whole genome shotgun (WGS) entry which is preliminary data.</text>
</comment>
<evidence type="ECO:0000256" key="2">
    <source>
        <dbReference type="ARBA" id="ARBA00022475"/>
    </source>
</evidence>
<evidence type="ECO:0000256" key="8">
    <source>
        <dbReference type="RuleBase" id="RU363108"/>
    </source>
</evidence>
<organism evidence="9 10">
    <name type="scientific">Zophobas morio</name>
    <dbReference type="NCBI Taxonomy" id="2755281"/>
    <lineage>
        <taxon>Eukaryota</taxon>
        <taxon>Metazoa</taxon>
        <taxon>Ecdysozoa</taxon>
        <taxon>Arthropoda</taxon>
        <taxon>Hexapoda</taxon>
        <taxon>Insecta</taxon>
        <taxon>Pterygota</taxon>
        <taxon>Neoptera</taxon>
        <taxon>Endopterygota</taxon>
        <taxon>Coleoptera</taxon>
        <taxon>Polyphaga</taxon>
        <taxon>Cucujiformia</taxon>
        <taxon>Tenebrionidae</taxon>
        <taxon>Zophobas</taxon>
    </lineage>
</organism>
<feature type="transmembrane region" description="Helical" evidence="8">
    <location>
        <begin position="74"/>
        <end position="91"/>
    </location>
</feature>
<feature type="transmembrane region" description="Helical" evidence="8">
    <location>
        <begin position="126"/>
        <end position="145"/>
    </location>
</feature>
<feature type="transmembrane region" description="Helical" evidence="8">
    <location>
        <begin position="333"/>
        <end position="352"/>
    </location>
</feature>
<dbReference type="AlphaFoldDB" id="A0AA38HPC5"/>
<evidence type="ECO:0000256" key="4">
    <source>
        <dbReference type="ARBA" id="ARBA00022989"/>
    </source>
</evidence>
<dbReference type="InterPro" id="IPR013604">
    <property type="entry name" value="7TM_chemorcpt"/>
</dbReference>